<name>A0A316YY43_9BASI</name>
<dbReference type="SMART" id="SM00164">
    <property type="entry name" value="TBC"/>
    <property type="match status" value="1"/>
</dbReference>
<dbReference type="PANTHER" id="PTHR47219">
    <property type="entry name" value="RAB GTPASE-ACTIVATING PROTEIN 1-LIKE"/>
    <property type="match status" value="1"/>
</dbReference>
<dbReference type="OrthoDB" id="295078at2759"/>
<dbReference type="GO" id="GO:0005096">
    <property type="term" value="F:GTPase activator activity"/>
    <property type="evidence" value="ECO:0007669"/>
    <property type="project" value="UniProtKB-KW"/>
</dbReference>
<dbReference type="Gene3D" id="1.10.472.80">
    <property type="entry name" value="Ypt/Rab-GAP domain of gyp1p, domain 3"/>
    <property type="match status" value="1"/>
</dbReference>
<feature type="region of interest" description="Disordered" evidence="4">
    <location>
        <begin position="1"/>
        <end position="33"/>
    </location>
</feature>
<gene>
    <name evidence="6" type="ORF">FA10DRAFT_247058</name>
</gene>
<evidence type="ECO:0000259" key="5">
    <source>
        <dbReference type="PROSITE" id="PS50086"/>
    </source>
</evidence>
<dbReference type="FunFam" id="1.10.8.270:FF:000001">
    <property type="entry name" value="TBC1 domain family member 1"/>
    <property type="match status" value="1"/>
</dbReference>
<dbReference type="Proteomes" id="UP000245768">
    <property type="component" value="Unassembled WGS sequence"/>
</dbReference>
<reference evidence="6 7" key="1">
    <citation type="journal article" date="2018" name="Mol. Biol. Evol.">
        <title>Broad Genomic Sampling Reveals a Smut Pathogenic Ancestry of the Fungal Clade Ustilaginomycotina.</title>
        <authorList>
            <person name="Kijpornyongpan T."/>
            <person name="Mondo S.J."/>
            <person name="Barry K."/>
            <person name="Sandor L."/>
            <person name="Lee J."/>
            <person name="Lipzen A."/>
            <person name="Pangilinan J."/>
            <person name="LaButti K."/>
            <person name="Hainaut M."/>
            <person name="Henrissat B."/>
            <person name="Grigoriev I.V."/>
            <person name="Spatafora J.W."/>
            <person name="Aime M.C."/>
        </authorList>
    </citation>
    <scope>NUCLEOTIDE SEQUENCE [LARGE SCALE GENOMIC DNA]</scope>
    <source>
        <strain evidence="6 7">MCA 4198</strain>
    </source>
</reference>
<dbReference type="PROSITE" id="PS50086">
    <property type="entry name" value="TBC_RABGAP"/>
    <property type="match status" value="1"/>
</dbReference>
<evidence type="ECO:0000256" key="1">
    <source>
        <dbReference type="ARBA" id="ARBA00022468"/>
    </source>
</evidence>
<feature type="domain" description="Rab-GAP TBC" evidence="5">
    <location>
        <begin position="63"/>
        <end position="248"/>
    </location>
</feature>
<organism evidence="6 7">
    <name type="scientific">Acaromyces ingoldii</name>
    <dbReference type="NCBI Taxonomy" id="215250"/>
    <lineage>
        <taxon>Eukaryota</taxon>
        <taxon>Fungi</taxon>
        <taxon>Dikarya</taxon>
        <taxon>Basidiomycota</taxon>
        <taxon>Ustilaginomycotina</taxon>
        <taxon>Exobasidiomycetes</taxon>
        <taxon>Exobasidiales</taxon>
        <taxon>Cryptobasidiaceae</taxon>
        <taxon>Acaromyces</taxon>
    </lineage>
</organism>
<dbReference type="SUPFAM" id="SSF47923">
    <property type="entry name" value="Ypt/Rab-GAP domain of gyp1p"/>
    <property type="match status" value="2"/>
</dbReference>
<evidence type="ECO:0000256" key="4">
    <source>
        <dbReference type="SAM" id="MobiDB-lite"/>
    </source>
</evidence>
<dbReference type="EMBL" id="KZ819634">
    <property type="protein sequence ID" value="PWN93003.1"/>
    <property type="molecule type" value="Genomic_DNA"/>
</dbReference>
<dbReference type="InterPro" id="IPR035969">
    <property type="entry name" value="Rab-GAP_TBC_sf"/>
</dbReference>
<proteinExistence type="predicted"/>
<dbReference type="GO" id="GO:0031267">
    <property type="term" value="F:small GTPase binding"/>
    <property type="evidence" value="ECO:0007669"/>
    <property type="project" value="TreeGrafter"/>
</dbReference>
<keyword evidence="7" id="KW-1185">Reference proteome</keyword>
<feature type="compositionally biased region" description="Polar residues" evidence="4">
    <location>
        <begin position="1"/>
        <end position="13"/>
    </location>
</feature>
<dbReference type="PANTHER" id="PTHR47219:SF9">
    <property type="entry name" value="GTPASE ACTIVATING PROTEIN AND CENTROSOME-ASSOCIATED, ISOFORM B"/>
    <property type="match status" value="1"/>
</dbReference>
<dbReference type="Gene3D" id="1.10.10.750">
    <property type="entry name" value="Ypt/Rab-GAP domain of gyp1p, domain 1"/>
    <property type="match status" value="1"/>
</dbReference>
<accession>A0A316YY43</accession>
<dbReference type="Pfam" id="PF23436">
    <property type="entry name" value="RabGap-TBC_2"/>
    <property type="match status" value="1"/>
</dbReference>
<dbReference type="InParanoid" id="A0A316YY43"/>
<dbReference type="STRING" id="215250.A0A316YY43"/>
<dbReference type="Gene3D" id="1.10.8.270">
    <property type="entry name" value="putative rabgap domain of human tbc1 domain family member 14 like domains"/>
    <property type="match status" value="1"/>
</dbReference>
<evidence type="ECO:0000313" key="7">
    <source>
        <dbReference type="Proteomes" id="UP000245768"/>
    </source>
</evidence>
<feature type="coiled-coil region" evidence="3">
    <location>
        <begin position="342"/>
        <end position="383"/>
    </location>
</feature>
<dbReference type="InterPro" id="IPR000195">
    <property type="entry name" value="Rab-GAP-TBC_dom"/>
</dbReference>
<dbReference type="FunFam" id="1.10.10.750:FF:000003">
    <property type="entry name" value="GTPase activating protein (Evi5)"/>
    <property type="match status" value="1"/>
</dbReference>
<keyword evidence="2 3" id="KW-0175">Coiled coil</keyword>
<evidence type="ECO:0000256" key="3">
    <source>
        <dbReference type="SAM" id="Coils"/>
    </source>
</evidence>
<sequence>MHEQQTTPRPSQQADDDDHWDGPPGEELGDESIDWDFWGDVMSNYQDIARTRPRQLSRAIQTGIPGALRGMMWQLMSSSKDEELELIYAFYLKQTSPHEKNIRKDLARTFPEQDYFQDGKGIGQENLFNVVKAYSLYDEECGYCQGMQFVVGPLLLNMPDEEAFSTLVRLMKSYDLRGHFIPNMPSLQLRLFQYDRLLEDCLPLLSKHLTRNGIKSSMYASGWFMTLFSYRCPLDIVLRILDSVFAEGIEALFRFSLALMKKNEDVLLTLPFEEALPLLATRMFDVYKIDESDTHLRAGSRMGTSGPKYRVNEFVRDAFQFKITPFMLDDYASDFEEQVRQRTAHRREVEALKLVNRNLSNKVKELEETLQQVNKEHVDLVKNVVLTKLAKEEMAEELVRYKTMYAEAVLIADQYGASNSPNRPRQ</sequence>
<dbReference type="FunCoup" id="A0A316YY43">
    <property type="interactions" value="2"/>
</dbReference>
<keyword evidence="1" id="KW-0343">GTPase activation</keyword>
<dbReference type="RefSeq" id="XP_025380201.1">
    <property type="nucleotide sequence ID" value="XM_025519439.1"/>
</dbReference>
<dbReference type="GeneID" id="37041355"/>
<evidence type="ECO:0000256" key="2">
    <source>
        <dbReference type="ARBA" id="ARBA00023054"/>
    </source>
</evidence>
<protein>
    <submittedName>
        <fullName evidence="6">RabGAP/TBC</fullName>
    </submittedName>
</protein>
<dbReference type="AlphaFoldDB" id="A0A316YY43"/>
<evidence type="ECO:0000313" key="6">
    <source>
        <dbReference type="EMBL" id="PWN93003.1"/>
    </source>
</evidence>
<dbReference type="InterPro" id="IPR050302">
    <property type="entry name" value="Rab_GAP_TBC_domain"/>
</dbReference>